<proteinExistence type="predicted"/>
<evidence type="ECO:0008006" key="2">
    <source>
        <dbReference type="Google" id="ProtNLM"/>
    </source>
</evidence>
<name>A0A126SZ09_9BACT</name>
<dbReference type="AlphaFoldDB" id="A0A126SZ09"/>
<accession>A0A126SZ09</accession>
<sequence>MPIFVAAVTAFAPADWLALLQAAPATPAAANQALLAGELEGYRILLEAWQRGVQDDIADPAHVALTTLARHVDERRPRQLRRLCMPGPWFEPLVDLPVPAVGTLPALPGLPAWMAVGFGFWQAVLEYRQRVDAFCAPYQNLGTRTLARLQQTPDTPRLDSAAEVYAHWQQSQDQIESEIVRAGAWSRSLGRVTAAAAALRAAHRQYLELLLGVSLDGAGQRALSDEVADIRRQLRALKRVL</sequence>
<evidence type="ECO:0000313" key="1">
    <source>
        <dbReference type="EMBL" id="AMK59540.1"/>
    </source>
</evidence>
<organism evidence="1">
    <name type="scientific">uncultured bacterium UPO71</name>
    <dbReference type="NCBI Taxonomy" id="1776990"/>
    <lineage>
        <taxon>Bacteria</taxon>
        <taxon>environmental samples</taxon>
    </lineage>
</organism>
<reference evidence="1" key="1">
    <citation type="journal article" date="2016" name="Appl. Environ. Microbiol.">
        <title>Functional Metagenomics of a Biostimulated Petroleum-Contaminated Soil Reveals an Extraordinary Diversity of Extradiol Dioxygenases.</title>
        <authorList>
            <person name="Terron-Gonzalez L."/>
            <person name="Martin-Cabello G."/>
            <person name="Ferrer M."/>
            <person name="Santero E."/>
        </authorList>
    </citation>
    <scope>NUCLEOTIDE SEQUENCE</scope>
</reference>
<dbReference type="EMBL" id="KU144993">
    <property type="protein sequence ID" value="AMK59540.1"/>
    <property type="molecule type" value="Genomic_DNA"/>
</dbReference>
<protein>
    <recommendedName>
        <fullName evidence="2">Poly(3-hydroxyalkanoate) polymerase subunit PhaE</fullName>
    </recommendedName>
</protein>